<evidence type="ECO:0000313" key="2">
    <source>
        <dbReference type="EMBL" id="GAT52288.1"/>
    </source>
</evidence>
<accession>A0ABQ0LMF2</accession>
<dbReference type="Proteomes" id="UP000815677">
    <property type="component" value="Unassembled WGS sequence"/>
</dbReference>
<organism evidence="2 3">
    <name type="scientific">Mycena chlorophos</name>
    <name type="common">Agaric fungus</name>
    <name type="synonym">Agaricus chlorophos</name>
    <dbReference type="NCBI Taxonomy" id="658473"/>
    <lineage>
        <taxon>Eukaryota</taxon>
        <taxon>Fungi</taxon>
        <taxon>Dikarya</taxon>
        <taxon>Basidiomycota</taxon>
        <taxon>Agaricomycotina</taxon>
        <taxon>Agaricomycetes</taxon>
        <taxon>Agaricomycetidae</taxon>
        <taxon>Agaricales</taxon>
        <taxon>Marasmiineae</taxon>
        <taxon>Mycenaceae</taxon>
        <taxon>Mycena</taxon>
    </lineage>
</organism>
<evidence type="ECO:0000256" key="1">
    <source>
        <dbReference type="SAM" id="MobiDB-lite"/>
    </source>
</evidence>
<reference evidence="2" key="1">
    <citation type="submission" date="2014-09" db="EMBL/GenBank/DDBJ databases">
        <title>Genome sequence of the luminous mushroom Mycena chlorophos for searching fungal bioluminescence genes.</title>
        <authorList>
            <person name="Tanaka Y."/>
            <person name="Kasuga D."/>
            <person name="Oba Y."/>
            <person name="Hase S."/>
            <person name="Sato K."/>
            <person name="Oba Y."/>
            <person name="Sakakibara Y."/>
        </authorList>
    </citation>
    <scope>NUCLEOTIDE SEQUENCE</scope>
</reference>
<dbReference type="EMBL" id="DF847694">
    <property type="protein sequence ID" value="GAT52288.1"/>
    <property type="molecule type" value="Genomic_DNA"/>
</dbReference>
<evidence type="ECO:0000313" key="3">
    <source>
        <dbReference type="Proteomes" id="UP000815677"/>
    </source>
</evidence>
<feature type="region of interest" description="Disordered" evidence="1">
    <location>
        <begin position="99"/>
        <end position="118"/>
    </location>
</feature>
<name>A0ABQ0LMF2_MYCCL</name>
<protein>
    <submittedName>
        <fullName evidence="2">Uncharacterized protein</fullName>
    </submittedName>
</protein>
<proteinExistence type="predicted"/>
<gene>
    <name evidence="2" type="ORF">MCHLO_09356</name>
</gene>
<keyword evidence="3" id="KW-1185">Reference proteome</keyword>
<sequence>MACPDPSSSAEPPPFFLFAMPKPTTSCATLASPPRTLSAAISTNMPLNAATPLPQSRNGLYSTIDKHNLDSMMQTEDARATEAEVFRALDALPPGAHHLQRAHEPHLPGQGHAQRDDAHQPVARRVAGTLMSPDGGSEAPFCPRRRLLRQPGCFRHLLQVSVRRLRIFQAASRPSAAVGFGDTDVIEVTQTVEGLFPQSAQIPTRSSSPDHA</sequence>